<protein>
    <submittedName>
        <fullName evidence="10">FtsX-like permease family protein</fullName>
    </submittedName>
</protein>
<evidence type="ECO:0000313" key="11">
    <source>
        <dbReference type="Proteomes" id="UP000702544"/>
    </source>
</evidence>
<keyword evidence="4 7" id="KW-1133">Transmembrane helix</keyword>
<evidence type="ECO:0000256" key="7">
    <source>
        <dbReference type="SAM" id="Phobius"/>
    </source>
</evidence>
<dbReference type="EMBL" id="JAACAK010000089">
    <property type="protein sequence ID" value="NIR75680.1"/>
    <property type="molecule type" value="Genomic_DNA"/>
</dbReference>
<proteinExistence type="inferred from homology"/>
<dbReference type="Pfam" id="PF12704">
    <property type="entry name" value="MacB_PCD"/>
    <property type="match status" value="1"/>
</dbReference>
<feature type="domain" description="ABC3 transporter permease C-terminal" evidence="8">
    <location>
        <begin position="277"/>
        <end position="387"/>
    </location>
</feature>
<evidence type="ECO:0000256" key="2">
    <source>
        <dbReference type="ARBA" id="ARBA00022475"/>
    </source>
</evidence>
<feature type="transmembrane region" description="Helical" evidence="7">
    <location>
        <begin position="363"/>
        <end position="385"/>
    </location>
</feature>
<feature type="transmembrane region" description="Helical" evidence="7">
    <location>
        <begin position="21"/>
        <end position="43"/>
    </location>
</feature>
<keyword evidence="3 7" id="KW-0812">Transmembrane</keyword>
<comment type="similarity">
    <text evidence="6">Belongs to the ABC-4 integral membrane protein family.</text>
</comment>
<evidence type="ECO:0000256" key="5">
    <source>
        <dbReference type="ARBA" id="ARBA00023136"/>
    </source>
</evidence>
<dbReference type="AlphaFoldDB" id="A0AAE4Z8B5"/>
<feature type="domain" description="MacB-like periplasmic core" evidence="9">
    <location>
        <begin position="25"/>
        <end position="236"/>
    </location>
</feature>
<dbReference type="Pfam" id="PF02687">
    <property type="entry name" value="FtsX"/>
    <property type="match status" value="1"/>
</dbReference>
<comment type="subcellular location">
    <subcellularLocation>
        <location evidence="1">Cell membrane</location>
        <topology evidence="1">Multi-pass membrane protein</topology>
    </subcellularLocation>
</comment>
<accession>A0AAE4Z8B5</accession>
<evidence type="ECO:0000256" key="6">
    <source>
        <dbReference type="ARBA" id="ARBA00038076"/>
    </source>
</evidence>
<keyword evidence="2" id="KW-1003">Cell membrane</keyword>
<sequence>MNELSSRIAATARSLFRSRGYVATVIATLAIGIGASTSIFSILHGTVLQPLPYPQPDRLIRIRDRYVPTGGSGTLSVPNFLDLKSEVRTLEEFVAFNVGSVNLATEGAPVRTRSLRVTGNFFVGLGVAPVVGRGFQEGEDREGAVRVAVISQRLWQERFGGRREALGQTLMVNAEPHTIVGVMPASFWFPGDPQLIVPYAWSESDLTENRGNRWLEGFGRLAAGISEPAARAELQTIFGRLEDEYPESNDGWTVETYSIREWMLGYNRTSLWLLSGAVILVLLIGCVNVANLMLVRAERRQREIAVRAALGAGRARIIWLYLSESLSLALVASAVGVAIAWGATRVLLLLFGGTLPRANQVGLGPPVVAFAVGLALFTGLLVGLVPAL</sequence>
<dbReference type="InterPro" id="IPR025857">
    <property type="entry name" value="MacB_PCD"/>
</dbReference>
<evidence type="ECO:0000256" key="1">
    <source>
        <dbReference type="ARBA" id="ARBA00004651"/>
    </source>
</evidence>
<evidence type="ECO:0000313" key="10">
    <source>
        <dbReference type="EMBL" id="NIR75680.1"/>
    </source>
</evidence>
<keyword evidence="5 7" id="KW-0472">Membrane</keyword>
<comment type="caution">
    <text evidence="10">The sequence shown here is derived from an EMBL/GenBank/DDBJ whole genome shotgun (WGS) entry which is preliminary data.</text>
</comment>
<organism evidence="10 11">
    <name type="scientific">Candidatus Kutchimonas denitrificans</name>
    <dbReference type="NCBI Taxonomy" id="3056748"/>
    <lineage>
        <taxon>Bacteria</taxon>
        <taxon>Pseudomonadati</taxon>
        <taxon>Gemmatimonadota</taxon>
        <taxon>Gemmatimonadia</taxon>
        <taxon>Candidatus Palauibacterales</taxon>
        <taxon>Candidatus Palauibacteraceae</taxon>
        <taxon>Candidatus Kutchimonas</taxon>
    </lineage>
</organism>
<gene>
    <name evidence="10" type="ORF">GWO12_11310</name>
</gene>
<dbReference type="GO" id="GO:0022857">
    <property type="term" value="F:transmembrane transporter activity"/>
    <property type="evidence" value="ECO:0007669"/>
    <property type="project" value="TreeGrafter"/>
</dbReference>
<evidence type="ECO:0000259" key="9">
    <source>
        <dbReference type="Pfam" id="PF12704"/>
    </source>
</evidence>
<evidence type="ECO:0000256" key="4">
    <source>
        <dbReference type="ARBA" id="ARBA00022989"/>
    </source>
</evidence>
<dbReference type="InterPro" id="IPR050250">
    <property type="entry name" value="Macrolide_Exporter_MacB"/>
</dbReference>
<feature type="transmembrane region" description="Helical" evidence="7">
    <location>
        <begin position="328"/>
        <end position="351"/>
    </location>
</feature>
<dbReference type="InterPro" id="IPR003838">
    <property type="entry name" value="ABC3_permease_C"/>
</dbReference>
<reference evidence="10 11" key="1">
    <citation type="submission" date="2020-01" db="EMBL/GenBank/DDBJ databases">
        <title>Genomes assembled from Gulf of Kutch pelagic sediment metagenomes.</title>
        <authorList>
            <person name="Chandrashekar M."/>
            <person name="Mahajan M.S."/>
            <person name="Dave K.J."/>
            <person name="Vatsa P."/>
            <person name="Nathani N.M."/>
        </authorList>
    </citation>
    <scope>NUCLEOTIDE SEQUENCE [LARGE SCALE GENOMIC DNA]</scope>
    <source>
        <strain evidence="10">KS3-K002</strain>
    </source>
</reference>
<dbReference type="Proteomes" id="UP000702544">
    <property type="component" value="Unassembled WGS sequence"/>
</dbReference>
<dbReference type="GO" id="GO:0005886">
    <property type="term" value="C:plasma membrane"/>
    <property type="evidence" value="ECO:0007669"/>
    <property type="project" value="UniProtKB-SubCell"/>
</dbReference>
<feature type="transmembrane region" description="Helical" evidence="7">
    <location>
        <begin position="271"/>
        <end position="292"/>
    </location>
</feature>
<evidence type="ECO:0000256" key="3">
    <source>
        <dbReference type="ARBA" id="ARBA00022692"/>
    </source>
</evidence>
<name>A0AAE4Z8B5_9BACT</name>
<feature type="non-terminal residue" evidence="10">
    <location>
        <position position="388"/>
    </location>
</feature>
<dbReference type="PANTHER" id="PTHR30572">
    <property type="entry name" value="MEMBRANE COMPONENT OF TRANSPORTER-RELATED"/>
    <property type="match status" value="1"/>
</dbReference>
<evidence type="ECO:0000259" key="8">
    <source>
        <dbReference type="Pfam" id="PF02687"/>
    </source>
</evidence>
<dbReference type="PANTHER" id="PTHR30572:SF4">
    <property type="entry name" value="ABC TRANSPORTER PERMEASE YTRF"/>
    <property type="match status" value="1"/>
</dbReference>